<dbReference type="SUPFAM" id="SSF74650">
    <property type="entry name" value="Galactose mutarotase-like"/>
    <property type="match status" value="1"/>
</dbReference>
<dbReference type="PANTHER" id="PTHR11122:SF13">
    <property type="entry name" value="GLUCOSE-6-PHOSPHATE 1-EPIMERASE"/>
    <property type="match status" value="1"/>
</dbReference>
<dbReference type="KEGG" id="schi:SCHIN_v1c03990"/>
<proteinExistence type="predicted"/>
<name>A0A5B9Y4I7_9MOLU</name>
<dbReference type="GO" id="GO:0016853">
    <property type="term" value="F:isomerase activity"/>
    <property type="evidence" value="ECO:0007669"/>
    <property type="project" value="InterPro"/>
</dbReference>
<dbReference type="Gene3D" id="2.70.98.10">
    <property type="match status" value="1"/>
</dbReference>
<gene>
    <name evidence="1" type="ORF">SCHIN_v1c03990</name>
</gene>
<dbReference type="GO" id="GO:0030246">
    <property type="term" value="F:carbohydrate binding"/>
    <property type="evidence" value="ECO:0007669"/>
    <property type="project" value="InterPro"/>
</dbReference>
<dbReference type="Pfam" id="PF01263">
    <property type="entry name" value="Aldose_epim"/>
    <property type="match status" value="1"/>
</dbReference>
<protein>
    <submittedName>
        <fullName evidence="1">Aldose 1-epimerase family protein</fullName>
    </submittedName>
</protein>
<dbReference type="PANTHER" id="PTHR11122">
    <property type="entry name" value="APOSPORY-ASSOCIATED PROTEIN C-RELATED"/>
    <property type="match status" value="1"/>
</dbReference>
<reference evidence="1 2" key="1">
    <citation type="submission" date="2019-08" db="EMBL/GenBank/DDBJ databases">
        <title>Complete genome sequence of Spiroplasma chinense CCH (DSM 19755).</title>
        <authorList>
            <person name="Shen H.-Y."/>
            <person name="Lin Y.-C."/>
            <person name="Chou L."/>
            <person name="Kuo C.-H."/>
        </authorList>
    </citation>
    <scope>NUCLEOTIDE SEQUENCE [LARGE SCALE GENOMIC DNA]</scope>
    <source>
        <strain evidence="1 2">CCH</strain>
    </source>
</reference>
<dbReference type="RefSeq" id="WP_166507988.1">
    <property type="nucleotide sequence ID" value="NZ_CP043026.1"/>
</dbReference>
<dbReference type="AlphaFoldDB" id="A0A5B9Y4I7"/>
<accession>A0A5B9Y4I7</accession>
<dbReference type="GO" id="GO:0005975">
    <property type="term" value="P:carbohydrate metabolic process"/>
    <property type="evidence" value="ECO:0007669"/>
    <property type="project" value="InterPro"/>
</dbReference>
<dbReference type="EMBL" id="CP043026">
    <property type="protein sequence ID" value="QEH61596.1"/>
    <property type="molecule type" value="Genomic_DNA"/>
</dbReference>
<dbReference type="InterPro" id="IPR014718">
    <property type="entry name" value="GH-type_carb-bd"/>
</dbReference>
<keyword evidence="2" id="KW-1185">Reference proteome</keyword>
<evidence type="ECO:0000313" key="1">
    <source>
        <dbReference type="EMBL" id="QEH61596.1"/>
    </source>
</evidence>
<organism evidence="1 2">
    <name type="scientific">Spiroplasma chinense</name>
    <dbReference type="NCBI Taxonomy" id="216932"/>
    <lineage>
        <taxon>Bacteria</taxon>
        <taxon>Bacillati</taxon>
        <taxon>Mycoplasmatota</taxon>
        <taxon>Mollicutes</taxon>
        <taxon>Entomoplasmatales</taxon>
        <taxon>Spiroplasmataceae</taxon>
        <taxon>Spiroplasma</taxon>
    </lineage>
</organism>
<sequence length="282" mass="33715">MYELKNDILEAKFEIEEKGLEIRSLKHKGKELLYQQDEDWAKNFPVLFPVCGYVKGKFTYKGSEYEVPRHGFFKDIKNWKVNKVSDTLFELTSKPDETIKKMYPFDYELKAIIEIDGNRFKYNFEIKNDGENEMYFSFGHHPAFLMSSDSELVFDKPQKYVTENGVENSYVPNQENKIEIAKFRINDYDFSDSKFFLFDEFNGEKVIYNFENKQLEFDFKGYPYLVLWKMSEKSNFFCIEPWYGVPDNFELESREFKDKIGIQKLEKGQSKLITFEFSINDK</sequence>
<dbReference type="InterPro" id="IPR008183">
    <property type="entry name" value="Aldose_1/G6P_1-epimerase"/>
</dbReference>
<evidence type="ECO:0000313" key="2">
    <source>
        <dbReference type="Proteomes" id="UP000323144"/>
    </source>
</evidence>
<dbReference type="Proteomes" id="UP000323144">
    <property type="component" value="Chromosome"/>
</dbReference>
<dbReference type="InterPro" id="IPR011013">
    <property type="entry name" value="Gal_mutarotase_sf_dom"/>
</dbReference>